<feature type="compositionally biased region" description="Polar residues" evidence="1">
    <location>
        <begin position="35"/>
        <end position="44"/>
    </location>
</feature>
<dbReference type="AlphaFoldDB" id="A0AAD1WYR3"/>
<dbReference type="EMBL" id="OW240924">
    <property type="protein sequence ID" value="CAH2328129.1"/>
    <property type="molecule type" value="Genomic_DNA"/>
</dbReference>
<evidence type="ECO:0000256" key="1">
    <source>
        <dbReference type="SAM" id="MobiDB-lite"/>
    </source>
</evidence>
<dbReference type="Proteomes" id="UP001295444">
    <property type="component" value="Chromosome 13"/>
</dbReference>
<sequence length="396" mass="45020">MGNTLSIFDHTLVSWLWGTQPPPRNSTKKEFKNQPKIQPSTDSLSLKAEPQISPNLDACLDPDKGKKWEPLKQKGGLVEENRKMYQHGIKRLRFPPSVTSKFAELDERLPLKAEPQILPQISPNLDVCPDPDKGKKWEPQKQKGGLVEVTLKSYQHGIKRLRFPPSVTSKFAELDERHGLTTEQDLLTDSSEDLTLDDSIVGLPQSLQPRSATEVILKAMLGELKKNIQADVALLCTDLKAMVSRLDKLETSTEAATHSIVELQIEMATLKKQQDLTEQCFAMLDDMRRRNNPKGPNLFFYVKTWKLLPKQFITTKKAASVPEKEVDKKEPEYEINYSAEYSKQNIILQPEPVTSLEDIPYPLLQSVSLLDPTAVVTYLENNNSLECRLYYRTSYN</sequence>
<keyword evidence="3" id="KW-1185">Reference proteome</keyword>
<evidence type="ECO:0000313" key="3">
    <source>
        <dbReference type="Proteomes" id="UP001295444"/>
    </source>
</evidence>
<evidence type="ECO:0000313" key="2">
    <source>
        <dbReference type="EMBL" id="CAH2328129.1"/>
    </source>
</evidence>
<reference evidence="2" key="1">
    <citation type="submission" date="2022-03" db="EMBL/GenBank/DDBJ databases">
        <authorList>
            <person name="Alioto T."/>
            <person name="Alioto T."/>
            <person name="Gomez Garrido J."/>
        </authorList>
    </citation>
    <scope>NUCLEOTIDE SEQUENCE</scope>
</reference>
<accession>A0AAD1WYR3</accession>
<name>A0AAD1WYR3_PELCU</name>
<gene>
    <name evidence="2" type="ORF">PECUL_23A011304</name>
</gene>
<proteinExistence type="predicted"/>
<feature type="region of interest" description="Disordered" evidence="1">
    <location>
        <begin position="18"/>
        <end position="50"/>
    </location>
</feature>
<protein>
    <submittedName>
        <fullName evidence="2">Uncharacterized protein</fullName>
    </submittedName>
</protein>
<organism evidence="2 3">
    <name type="scientific">Pelobates cultripes</name>
    <name type="common">Western spadefoot toad</name>
    <dbReference type="NCBI Taxonomy" id="61616"/>
    <lineage>
        <taxon>Eukaryota</taxon>
        <taxon>Metazoa</taxon>
        <taxon>Chordata</taxon>
        <taxon>Craniata</taxon>
        <taxon>Vertebrata</taxon>
        <taxon>Euteleostomi</taxon>
        <taxon>Amphibia</taxon>
        <taxon>Batrachia</taxon>
        <taxon>Anura</taxon>
        <taxon>Pelobatoidea</taxon>
        <taxon>Pelobatidae</taxon>
        <taxon>Pelobates</taxon>
    </lineage>
</organism>